<comment type="similarity">
    <text evidence="1">Belongs to the type-I restriction system S methylase family.</text>
</comment>
<keyword evidence="3" id="KW-0238">DNA-binding</keyword>
<gene>
    <name evidence="5" type="primary">hsdS</name>
    <name evidence="5" type="ORF">GLIP_1096</name>
</gene>
<dbReference type="GO" id="GO:0003677">
    <property type="term" value="F:DNA binding"/>
    <property type="evidence" value="ECO:0007669"/>
    <property type="project" value="UniProtKB-KW"/>
</dbReference>
<dbReference type="InterPro" id="IPR000055">
    <property type="entry name" value="Restrct_endonuc_typeI_TRD"/>
</dbReference>
<dbReference type="STRING" id="1127673.GLIP_1096"/>
<dbReference type="GO" id="GO:0009307">
    <property type="term" value="P:DNA restriction-modification system"/>
    <property type="evidence" value="ECO:0007669"/>
    <property type="project" value="UniProtKB-KW"/>
</dbReference>
<accession>K6YAP6</accession>
<proteinExistence type="inferred from homology"/>
<dbReference type="EC" id="3.1.21.3" evidence="5"/>
<dbReference type="PANTHER" id="PTHR30408">
    <property type="entry name" value="TYPE-1 RESTRICTION ENZYME ECOKI SPECIFICITY PROTEIN"/>
    <property type="match status" value="1"/>
</dbReference>
<dbReference type="GO" id="GO:0009035">
    <property type="term" value="F:type I site-specific deoxyribonuclease activity"/>
    <property type="evidence" value="ECO:0007669"/>
    <property type="project" value="UniProtKB-EC"/>
</dbReference>
<evidence type="ECO:0000256" key="3">
    <source>
        <dbReference type="ARBA" id="ARBA00023125"/>
    </source>
</evidence>
<dbReference type="Pfam" id="PF01420">
    <property type="entry name" value="Methylase_S"/>
    <property type="match status" value="1"/>
</dbReference>
<dbReference type="Gene3D" id="1.10.287.1120">
    <property type="entry name" value="Bipartite methylase S protein"/>
    <property type="match status" value="1"/>
</dbReference>
<evidence type="ECO:0000256" key="2">
    <source>
        <dbReference type="ARBA" id="ARBA00022747"/>
    </source>
</evidence>
<dbReference type="SUPFAM" id="SSF116734">
    <property type="entry name" value="DNA methylase specificity domain"/>
    <property type="match status" value="2"/>
</dbReference>
<organism evidence="5 6">
    <name type="scientific">Aliiglaciecola lipolytica E3</name>
    <dbReference type="NCBI Taxonomy" id="1127673"/>
    <lineage>
        <taxon>Bacteria</taxon>
        <taxon>Pseudomonadati</taxon>
        <taxon>Pseudomonadota</taxon>
        <taxon>Gammaproteobacteria</taxon>
        <taxon>Alteromonadales</taxon>
        <taxon>Alteromonadaceae</taxon>
        <taxon>Aliiglaciecola</taxon>
    </lineage>
</organism>
<feature type="domain" description="Type I restriction modification DNA specificity" evidence="4">
    <location>
        <begin position="25"/>
        <end position="151"/>
    </location>
</feature>
<keyword evidence="2" id="KW-0680">Restriction system</keyword>
<keyword evidence="6" id="KW-1185">Reference proteome</keyword>
<sequence>MIRSQNIYNEGFKHDGLVYIDEKAGEKLNNVVLEPLDILLNITGDSVARVCLVDINVLPARVNQHVAIIRPKPSEFDARFLRYYLASPYAQKLLLNLASAGATRNALTKSMIEGFEVPQPKLEIQTYIADHLETLDNKIQLNQQTNQTLEQMAQALFKSWFVDFDPVVDNALAAGNPIPEELAYRVEVRKKAKALPDFQPLPEHIRNLFPNEFEQTSEPNVGIDGWVPKGWALGVLSDLMVLQRGFDLPKHSRTDGEFPLMAASGQDGTHNQSKVAGPGVVTGRSGKLGVTTFVDEDFWPLNTTLWIKEYKASNPYHAFFFLQSLPLEEFNSGSAVPTLNRNHVHNYTCYIPSINVAEAFKEIVSKYFNKVSKNSKQNTTLMHIRDCLLPNLISGEIRLNSAGKSGIDQKAELQGV</sequence>
<dbReference type="CDD" id="cd17267">
    <property type="entry name" value="RMtype1_S_EcoAO83I-TRD1-CR1_like"/>
    <property type="match status" value="1"/>
</dbReference>
<evidence type="ECO:0000313" key="6">
    <source>
        <dbReference type="Proteomes" id="UP000006334"/>
    </source>
</evidence>
<dbReference type="Proteomes" id="UP000006334">
    <property type="component" value="Unassembled WGS sequence"/>
</dbReference>
<name>K6YAP6_9ALTE</name>
<evidence type="ECO:0000259" key="4">
    <source>
        <dbReference type="Pfam" id="PF01420"/>
    </source>
</evidence>
<dbReference type="InterPro" id="IPR044946">
    <property type="entry name" value="Restrct_endonuc_typeI_TRD_sf"/>
</dbReference>
<evidence type="ECO:0000256" key="1">
    <source>
        <dbReference type="ARBA" id="ARBA00010923"/>
    </source>
</evidence>
<dbReference type="InterPro" id="IPR052021">
    <property type="entry name" value="Type-I_RS_S_subunit"/>
</dbReference>
<dbReference type="Gene3D" id="3.90.220.20">
    <property type="entry name" value="DNA methylase specificity domains"/>
    <property type="match status" value="2"/>
</dbReference>
<reference evidence="5 6" key="1">
    <citation type="journal article" date="2017" name="Antonie Van Leeuwenhoek">
        <title>Rhizobium rhizosphaerae sp. nov., a novel species isolated from rice rhizosphere.</title>
        <authorList>
            <person name="Zhao J.J."/>
            <person name="Zhang J."/>
            <person name="Zhang R.J."/>
            <person name="Zhang C.W."/>
            <person name="Yin H.Q."/>
            <person name="Zhang X.X."/>
        </authorList>
    </citation>
    <scope>NUCLEOTIDE SEQUENCE [LARGE SCALE GENOMIC DNA]</scope>
    <source>
        <strain evidence="5 6">E3</strain>
    </source>
</reference>
<protein>
    <submittedName>
        <fullName evidence="5">Type I restriction enzyme, S subunit</fullName>
        <ecNumber evidence="5">3.1.21.3</ecNumber>
    </submittedName>
</protein>
<evidence type="ECO:0000313" key="5">
    <source>
        <dbReference type="EMBL" id="GAC13738.1"/>
    </source>
</evidence>
<comment type="caution">
    <text evidence="5">The sequence shown here is derived from an EMBL/GenBank/DDBJ whole genome shotgun (WGS) entry which is preliminary data.</text>
</comment>
<dbReference type="EMBL" id="BAEN01000022">
    <property type="protein sequence ID" value="GAC13738.1"/>
    <property type="molecule type" value="Genomic_DNA"/>
</dbReference>
<dbReference type="PANTHER" id="PTHR30408:SF13">
    <property type="entry name" value="TYPE I RESTRICTION ENZYME HINDI SPECIFICITY SUBUNIT"/>
    <property type="match status" value="1"/>
</dbReference>
<dbReference type="AlphaFoldDB" id="K6YAP6"/>
<keyword evidence="5" id="KW-0378">Hydrolase</keyword>
<dbReference type="eggNOG" id="COG0732">
    <property type="taxonomic scope" value="Bacteria"/>
</dbReference>